<evidence type="ECO:0000256" key="1">
    <source>
        <dbReference type="ARBA" id="ARBA00008857"/>
    </source>
</evidence>
<dbReference type="GO" id="GO:0015074">
    <property type="term" value="P:DNA integration"/>
    <property type="evidence" value="ECO:0007669"/>
    <property type="project" value="InterPro"/>
</dbReference>
<comment type="similarity">
    <text evidence="1">Belongs to the 'phage' integrase family.</text>
</comment>
<evidence type="ECO:0000313" key="5">
    <source>
        <dbReference type="EMBL" id="PQP22750.1"/>
    </source>
</evidence>
<dbReference type="SUPFAM" id="SSF56349">
    <property type="entry name" value="DNA breaking-rejoining enzymes"/>
    <property type="match status" value="1"/>
</dbReference>
<evidence type="ECO:0000256" key="2">
    <source>
        <dbReference type="ARBA" id="ARBA00023125"/>
    </source>
</evidence>
<dbReference type="InterPro" id="IPR011010">
    <property type="entry name" value="DNA_brk_join_enz"/>
</dbReference>
<dbReference type="PROSITE" id="PS51898">
    <property type="entry name" value="TYR_RECOMBINASE"/>
    <property type="match status" value="1"/>
</dbReference>
<dbReference type="PANTHER" id="PTHR30349">
    <property type="entry name" value="PHAGE INTEGRASE-RELATED"/>
    <property type="match status" value="1"/>
</dbReference>
<feature type="domain" description="Tyr recombinase" evidence="4">
    <location>
        <begin position="101"/>
        <end position="302"/>
    </location>
</feature>
<keyword evidence="2" id="KW-0238">DNA-binding</keyword>
<dbReference type="Gene3D" id="1.10.443.10">
    <property type="entry name" value="Intergrase catalytic core"/>
    <property type="match status" value="1"/>
</dbReference>
<dbReference type="InterPro" id="IPR013762">
    <property type="entry name" value="Integrase-like_cat_sf"/>
</dbReference>
<accession>A0A2S8J6Q5</accession>
<dbReference type="AlphaFoldDB" id="A0A2S8J6Q5"/>
<evidence type="ECO:0000256" key="3">
    <source>
        <dbReference type="ARBA" id="ARBA00023172"/>
    </source>
</evidence>
<evidence type="ECO:0000259" key="4">
    <source>
        <dbReference type="PROSITE" id="PS51898"/>
    </source>
</evidence>
<dbReference type="GO" id="GO:0003677">
    <property type="term" value="F:DNA binding"/>
    <property type="evidence" value="ECO:0007669"/>
    <property type="project" value="UniProtKB-KW"/>
</dbReference>
<dbReference type="Pfam" id="PF00589">
    <property type="entry name" value="Phage_integrase"/>
    <property type="match status" value="1"/>
</dbReference>
<comment type="caution">
    <text evidence="5">The sequence shown here is derived from an EMBL/GenBank/DDBJ whole genome shotgun (WGS) entry which is preliminary data.</text>
</comment>
<dbReference type="InterPro" id="IPR050090">
    <property type="entry name" value="Tyrosine_recombinase_XerCD"/>
</dbReference>
<gene>
    <name evidence="5" type="ORF">C5613_21995</name>
</gene>
<dbReference type="PANTHER" id="PTHR30349:SF41">
    <property type="entry name" value="INTEGRASE_RECOMBINASE PROTEIN MJ0367-RELATED"/>
    <property type="match status" value="1"/>
</dbReference>
<name>A0A2S8J6Q5_RHOOP</name>
<dbReference type="EMBL" id="PUIO01000028">
    <property type="protein sequence ID" value="PQP22750.1"/>
    <property type="molecule type" value="Genomic_DNA"/>
</dbReference>
<sequence>MTGHVSALVEDDLTLRRGLGYRSPSQERSLRAYARYLDGQAHQGPIPLELSLDWATSTSSADPCNPSRRLTTVRGFLRHLAALDGATEVPAPGLLGPTGHRTPPHVYSDREIADLLHAASGLAPAGGLRPRCYATLFGLIACTGLRISEALALTCDDVDLTGGVLTVRAGKRGRTRLVPLHPSALTPLRDYATERARRYDQPGEGAAFFRTDCSGRISYRAANHTFIVLRRQLGWTADGRTRTPRVHDLRHAMVVRRIQGWHAHDVDVDAKIAALATYLGHVEVREVYWYLSAVPELMSIVAARFEAFTGCPPAGAS</sequence>
<dbReference type="GO" id="GO:0006310">
    <property type="term" value="P:DNA recombination"/>
    <property type="evidence" value="ECO:0007669"/>
    <property type="project" value="UniProtKB-KW"/>
</dbReference>
<organism evidence="5 6">
    <name type="scientific">Rhodococcus opacus</name>
    <name type="common">Nocardia opaca</name>
    <dbReference type="NCBI Taxonomy" id="37919"/>
    <lineage>
        <taxon>Bacteria</taxon>
        <taxon>Bacillati</taxon>
        <taxon>Actinomycetota</taxon>
        <taxon>Actinomycetes</taxon>
        <taxon>Mycobacteriales</taxon>
        <taxon>Nocardiaceae</taxon>
        <taxon>Rhodococcus</taxon>
    </lineage>
</organism>
<proteinExistence type="inferred from homology"/>
<evidence type="ECO:0000313" key="6">
    <source>
        <dbReference type="Proteomes" id="UP000239290"/>
    </source>
</evidence>
<dbReference type="RefSeq" id="WP_105417571.1">
    <property type="nucleotide sequence ID" value="NZ_PUIO01000028.1"/>
</dbReference>
<keyword evidence="3" id="KW-0233">DNA recombination</keyword>
<dbReference type="InterPro" id="IPR002104">
    <property type="entry name" value="Integrase_catalytic"/>
</dbReference>
<dbReference type="Proteomes" id="UP000239290">
    <property type="component" value="Unassembled WGS sequence"/>
</dbReference>
<protein>
    <submittedName>
        <fullName evidence="5">Integrase</fullName>
    </submittedName>
</protein>
<reference evidence="6" key="1">
    <citation type="submission" date="2018-02" db="EMBL/GenBank/DDBJ databases">
        <title>Draft genome sequencing of Rhodococcus opacus KU647198.</title>
        <authorList>
            <person name="Zheng B.-X."/>
        </authorList>
    </citation>
    <scope>NUCLEOTIDE SEQUENCE [LARGE SCALE GENOMIC DNA]</scope>
    <source>
        <strain evidence="6">04-OD7</strain>
    </source>
</reference>